<dbReference type="PANTHER" id="PTHR31618">
    <property type="entry name" value="MECHANOSENSITIVE ION CHANNEL PROTEIN 5"/>
    <property type="match status" value="1"/>
</dbReference>
<keyword evidence="3" id="KW-0472">Membrane</keyword>
<dbReference type="GO" id="GO:0005886">
    <property type="term" value="C:plasma membrane"/>
    <property type="evidence" value="ECO:0007669"/>
    <property type="project" value="TreeGrafter"/>
</dbReference>
<comment type="similarity">
    <text evidence="2">Belongs to the MscS (TC 1.A.23) family.</text>
</comment>
<dbReference type="PANTHER" id="PTHR31618:SF1">
    <property type="entry name" value="EF-HAND DOMAIN-CONTAINING PROTEIN"/>
    <property type="match status" value="1"/>
</dbReference>
<feature type="transmembrane region" description="Helical" evidence="3">
    <location>
        <begin position="50"/>
        <end position="71"/>
    </location>
</feature>
<proteinExistence type="inferred from homology"/>
<name>A0A834LPS9_RHOSS</name>
<protein>
    <submittedName>
        <fullName evidence="4">Uncharacterized protein</fullName>
    </submittedName>
</protein>
<feature type="transmembrane region" description="Helical" evidence="3">
    <location>
        <begin position="127"/>
        <end position="145"/>
    </location>
</feature>
<evidence type="ECO:0000256" key="1">
    <source>
        <dbReference type="ARBA" id="ARBA00004141"/>
    </source>
</evidence>
<gene>
    <name evidence="4" type="ORF">RHSIM_Rhsim05G0027400</name>
</gene>
<keyword evidence="5" id="KW-1185">Reference proteome</keyword>
<dbReference type="GO" id="GO:0008381">
    <property type="term" value="F:mechanosensitive monoatomic ion channel activity"/>
    <property type="evidence" value="ECO:0007669"/>
    <property type="project" value="TreeGrafter"/>
</dbReference>
<evidence type="ECO:0000313" key="4">
    <source>
        <dbReference type="EMBL" id="KAF7143937.1"/>
    </source>
</evidence>
<feature type="transmembrane region" description="Helical" evidence="3">
    <location>
        <begin position="400"/>
        <end position="421"/>
    </location>
</feature>
<dbReference type="Proteomes" id="UP000626092">
    <property type="component" value="Unassembled WGS sequence"/>
</dbReference>
<comment type="caution">
    <text evidence="4">The sequence shown here is derived from an EMBL/GenBank/DDBJ whole genome shotgun (WGS) entry which is preliminary data.</text>
</comment>
<sequence>MMEDWRIRNNSRFHVPPGILRRRANEDGEERYWENAPTYRCFSSPSLAKLLFAMILLSILFTTTVPSFQTWELGHLRLWRWQLVAFFAFYGRFISRAITNGVLHVIENSNDARLKGNLPHAYAVKRTFEYLLSFAILLTAWILLIEGIPLKKLGRVDFVSQAKLFGTNQRGCLFPVHLAYHVNSIEGFESDDRGERGYRRCCPEQSKGTQAFTRPDDLLSMASRERRHLDDWGVWNMVNIVRNAHALDETLRLLPHRRSTRPNLNTWDDKAMSVSEEIIKKVSKSESREISLEELSYCMPKAIAEEALKRIGATQGKFGIDELFIWMVECIFCQLYPEQADELSENSAAWPQAINNKAARHKFLLSRYLVARNSRTFQQHKGLKLSLDDSHRILRDLHHAVGVVVLAIFSIAWLVILDTVYVLPKDKESGQKAYILILFLALAVAYVFHVVWEKDGDGVRFFFRHQIQVGETCTIDGDTMQVEELRIYHTVFLNTVGHKMFCPNYKLRAGEGNFR</sequence>
<dbReference type="GO" id="GO:0006820">
    <property type="term" value="P:monoatomic anion transport"/>
    <property type="evidence" value="ECO:0007669"/>
    <property type="project" value="TreeGrafter"/>
</dbReference>
<evidence type="ECO:0000313" key="5">
    <source>
        <dbReference type="Proteomes" id="UP000626092"/>
    </source>
</evidence>
<comment type="subcellular location">
    <subcellularLocation>
        <location evidence="1">Membrane</location>
        <topology evidence="1">Multi-pass membrane protein</topology>
    </subcellularLocation>
</comment>
<evidence type="ECO:0000256" key="2">
    <source>
        <dbReference type="ARBA" id="ARBA00008017"/>
    </source>
</evidence>
<dbReference type="EMBL" id="WJXA01000005">
    <property type="protein sequence ID" value="KAF7143937.1"/>
    <property type="molecule type" value="Genomic_DNA"/>
</dbReference>
<dbReference type="InterPro" id="IPR016688">
    <property type="entry name" value="MscS-like_plants/fungi"/>
</dbReference>
<evidence type="ECO:0000256" key="3">
    <source>
        <dbReference type="SAM" id="Phobius"/>
    </source>
</evidence>
<accession>A0A834LPS9</accession>
<dbReference type="AlphaFoldDB" id="A0A834LPS9"/>
<keyword evidence="3" id="KW-1133">Transmembrane helix</keyword>
<feature type="transmembrane region" description="Helical" evidence="3">
    <location>
        <begin position="433"/>
        <end position="452"/>
    </location>
</feature>
<keyword evidence="3" id="KW-0812">Transmembrane</keyword>
<reference evidence="4" key="1">
    <citation type="submission" date="2019-11" db="EMBL/GenBank/DDBJ databases">
        <authorList>
            <person name="Liu Y."/>
            <person name="Hou J."/>
            <person name="Li T.-Q."/>
            <person name="Guan C.-H."/>
            <person name="Wu X."/>
            <person name="Wu H.-Z."/>
            <person name="Ling F."/>
            <person name="Zhang R."/>
            <person name="Shi X.-G."/>
            <person name="Ren J.-P."/>
            <person name="Chen E.-F."/>
            <person name="Sun J.-M."/>
        </authorList>
    </citation>
    <scope>NUCLEOTIDE SEQUENCE</scope>
    <source>
        <strain evidence="4">Adult_tree_wgs_1</strain>
        <tissue evidence="4">Leaves</tissue>
    </source>
</reference>
<organism evidence="4 5">
    <name type="scientific">Rhododendron simsii</name>
    <name type="common">Sims's rhododendron</name>
    <dbReference type="NCBI Taxonomy" id="118357"/>
    <lineage>
        <taxon>Eukaryota</taxon>
        <taxon>Viridiplantae</taxon>
        <taxon>Streptophyta</taxon>
        <taxon>Embryophyta</taxon>
        <taxon>Tracheophyta</taxon>
        <taxon>Spermatophyta</taxon>
        <taxon>Magnoliopsida</taxon>
        <taxon>eudicotyledons</taxon>
        <taxon>Gunneridae</taxon>
        <taxon>Pentapetalae</taxon>
        <taxon>asterids</taxon>
        <taxon>Ericales</taxon>
        <taxon>Ericaceae</taxon>
        <taxon>Ericoideae</taxon>
        <taxon>Rhodoreae</taxon>
        <taxon>Rhododendron</taxon>
    </lineage>
</organism>